<feature type="non-terminal residue" evidence="2">
    <location>
        <position position="137"/>
    </location>
</feature>
<feature type="region of interest" description="Disordered" evidence="1">
    <location>
        <begin position="77"/>
        <end position="137"/>
    </location>
</feature>
<dbReference type="EMBL" id="CAUYUJ010018249">
    <property type="protein sequence ID" value="CAK0881953.1"/>
    <property type="molecule type" value="Genomic_DNA"/>
</dbReference>
<reference evidence="2" key="1">
    <citation type="submission" date="2023-10" db="EMBL/GenBank/DDBJ databases">
        <authorList>
            <person name="Chen Y."/>
            <person name="Shah S."/>
            <person name="Dougan E. K."/>
            <person name="Thang M."/>
            <person name="Chan C."/>
        </authorList>
    </citation>
    <scope>NUCLEOTIDE SEQUENCE [LARGE SCALE GENOMIC DNA]</scope>
</reference>
<accession>A0ABN9W715</accession>
<sequence>MRIAMAAFDGGRDGVVASHVQRTSVTACALVFGDLRALGAVPHISNARNSPDQDAILELELMVRLEMEASIATLFLDTEEERRSRRRPAPAAGHRSAGPEGAAHGAAACPDVRVFLRAPAGRRHGRRRIRRPRPSSR</sequence>
<feature type="compositionally biased region" description="Basic residues" evidence="1">
    <location>
        <begin position="120"/>
        <end position="137"/>
    </location>
</feature>
<comment type="caution">
    <text evidence="2">The sequence shown here is derived from an EMBL/GenBank/DDBJ whole genome shotgun (WGS) entry which is preliminary data.</text>
</comment>
<protein>
    <submittedName>
        <fullName evidence="2">Uncharacterized protein</fullName>
    </submittedName>
</protein>
<evidence type="ECO:0000313" key="3">
    <source>
        <dbReference type="Proteomes" id="UP001189429"/>
    </source>
</evidence>
<proteinExistence type="predicted"/>
<gene>
    <name evidence="2" type="ORF">PCOR1329_LOCUS64636</name>
</gene>
<keyword evidence="3" id="KW-1185">Reference proteome</keyword>
<organism evidence="2 3">
    <name type="scientific">Prorocentrum cordatum</name>
    <dbReference type="NCBI Taxonomy" id="2364126"/>
    <lineage>
        <taxon>Eukaryota</taxon>
        <taxon>Sar</taxon>
        <taxon>Alveolata</taxon>
        <taxon>Dinophyceae</taxon>
        <taxon>Prorocentrales</taxon>
        <taxon>Prorocentraceae</taxon>
        <taxon>Prorocentrum</taxon>
    </lineage>
</organism>
<name>A0ABN9W715_9DINO</name>
<feature type="compositionally biased region" description="Low complexity" evidence="1">
    <location>
        <begin position="89"/>
        <end position="108"/>
    </location>
</feature>
<evidence type="ECO:0000256" key="1">
    <source>
        <dbReference type="SAM" id="MobiDB-lite"/>
    </source>
</evidence>
<dbReference type="Proteomes" id="UP001189429">
    <property type="component" value="Unassembled WGS sequence"/>
</dbReference>
<evidence type="ECO:0000313" key="2">
    <source>
        <dbReference type="EMBL" id="CAK0881953.1"/>
    </source>
</evidence>